<feature type="compositionally biased region" description="Basic and acidic residues" evidence="1">
    <location>
        <begin position="62"/>
        <end position="80"/>
    </location>
</feature>
<reference evidence="2 3" key="1">
    <citation type="submission" date="2020-07" db="EMBL/GenBank/DDBJ databases">
        <title>Sequencing the genomes of 1000 actinobacteria strains.</title>
        <authorList>
            <person name="Klenk H.-P."/>
        </authorList>
    </citation>
    <scope>NUCLEOTIDE SEQUENCE [LARGE SCALE GENOMIC DNA]</scope>
    <source>
        <strain evidence="2 3">DSM 24662</strain>
    </source>
</reference>
<proteinExistence type="predicted"/>
<sequence length="80" mass="8683">MRYGRDVPPTCTILGRAALVASQLRKAERMDHAVSDGKISDGVAFYDSIAFDELWHGVSPRAPERSEADSRPDTGHRGAG</sequence>
<evidence type="ECO:0000256" key="1">
    <source>
        <dbReference type="SAM" id="MobiDB-lite"/>
    </source>
</evidence>
<dbReference type="RefSeq" id="WP_179491095.1">
    <property type="nucleotide sequence ID" value="NZ_JACCBV010000001.1"/>
</dbReference>
<dbReference type="AlphaFoldDB" id="A0A7Y9KM26"/>
<accession>A0A7Y9KM26</accession>
<organism evidence="2 3">
    <name type="scientific">Microbacterium immunditiarum</name>
    <dbReference type="NCBI Taxonomy" id="337480"/>
    <lineage>
        <taxon>Bacteria</taxon>
        <taxon>Bacillati</taxon>
        <taxon>Actinomycetota</taxon>
        <taxon>Actinomycetes</taxon>
        <taxon>Micrococcales</taxon>
        <taxon>Microbacteriaceae</taxon>
        <taxon>Microbacterium</taxon>
    </lineage>
</organism>
<evidence type="ECO:0000313" key="3">
    <source>
        <dbReference type="Proteomes" id="UP000576969"/>
    </source>
</evidence>
<name>A0A7Y9KM26_9MICO</name>
<gene>
    <name evidence="2" type="ORF">BJ991_002886</name>
</gene>
<evidence type="ECO:0000313" key="2">
    <source>
        <dbReference type="EMBL" id="NYE20858.1"/>
    </source>
</evidence>
<protein>
    <submittedName>
        <fullName evidence="2">Uncharacterized protein</fullName>
    </submittedName>
</protein>
<keyword evidence="3" id="KW-1185">Reference proteome</keyword>
<feature type="region of interest" description="Disordered" evidence="1">
    <location>
        <begin position="58"/>
        <end position="80"/>
    </location>
</feature>
<dbReference type="EMBL" id="JACCBV010000001">
    <property type="protein sequence ID" value="NYE20858.1"/>
    <property type="molecule type" value="Genomic_DNA"/>
</dbReference>
<comment type="caution">
    <text evidence="2">The sequence shown here is derived from an EMBL/GenBank/DDBJ whole genome shotgun (WGS) entry which is preliminary data.</text>
</comment>
<dbReference type="Proteomes" id="UP000576969">
    <property type="component" value="Unassembled WGS sequence"/>
</dbReference>